<dbReference type="Proteomes" id="UP001313282">
    <property type="component" value="Unassembled WGS sequence"/>
</dbReference>
<reference evidence="1 2" key="1">
    <citation type="submission" date="2019-10" db="EMBL/GenBank/DDBJ databases">
        <authorList>
            <person name="Palmer J.M."/>
        </authorList>
    </citation>
    <scope>NUCLEOTIDE SEQUENCE [LARGE SCALE GENOMIC DNA]</scope>
    <source>
        <strain evidence="1 2">TWF718</strain>
    </source>
</reference>
<accession>A0AAN8MUJ7</accession>
<evidence type="ECO:0000313" key="1">
    <source>
        <dbReference type="EMBL" id="KAK6339138.1"/>
    </source>
</evidence>
<keyword evidence="2" id="KW-1185">Reference proteome</keyword>
<comment type="caution">
    <text evidence="1">The sequence shown here is derived from an EMBL/GenBank/DDBJ whole genome shotgun (WGS) entry which is preliminary data.</text>
</comment>
<sequence>MATQLVPYNTTMQLGSGFNSFTQTLCVNNAVVRDTELIASKQNSTEVEQIAQSIVYKTSIIDKTTDVTDEMQINAAFNIKYDQLKVNSSGNFVNTNKIKESDVSIMVSVKVVNQVIYNHSLTKFQPITGLKDLTPQRLAEIYGDSAEIAFTRTKDPAVEADKDKKDLQFGVGGTFDKLKKNFITENEVSVSVT</sequence>
<gene>
    <name evidence="1" type="ORF">TWF718_008562</name>
</gene>
<organism evidence="1 2">
    <name type="scientific">Orbilia javanica</name>
    <dbReference type="NCBI Taxonomy" id="47235"/>
    <lineage>
        <taxon>Eukaryota</taxon>
        <taxon>Fungi</taxon>
        <taxon>Dikarya</taxon>
        <taxon>Ascomycota</taxon>
        <taxon>Pezizomycotina</taxon>
        <taxon>Orbiliomycetes</taxon>
        <taxon>Orbiliales</taxon>
        <taxon>Orbiliaceae</taxon>
        <taxon>Orbilia</taxon>
    </lineage>
</organism>
<name>A0AAN8MUJ7_9PEZI</name>
<dbReference type="AlphaFoldDB" id="A0AAN8MUJ7"/>
<evidence type="ECO:0000313" key="2">
    <source>
        <dbReference type="Proteomes" id="UP001313282"/>
    </source>
</evidence>
<dbReference type="EMBL" id="JAVHNR010000006">
    <property type="protein sequence ID" value="KAK6339138.1"/>
    <property type="molecule type" value="Genomic_DNA"/>
</dbReference>
<proteinExistence type="predicted"/>
<protein>
    <submittedName>
        <fullName evidence="1">Uncharacterized protein</fullName>
    </submittedName>
</protein>